<reference evidence="2" key="1">
    <citation type="journal article" date="2019" name="Sci. Rep.">
        <title>Draft genome of Tanacetum cinerariifolium, the natural source of mosquito coil.</title>
        <authorList>
            <person name="Yamashiro T."/>
            <person name="Shiraishi A."/>
            <person name="Satake H."/>
            <person name="Nakayama K."/>
        </authorList>
    </citation>
    <scope>NUCLEOTIDE SEQUENCE</scope>
</reference>
<sequence length="842" mass="95261">MPHPKPKRPKNLGNPRERLLRATITAPSLEAKQDSGNIDKTQTKATYNEPSSQGTSLGDGPRCQDTMGISLLILGIEDVGEEGVVEVVTTAKMIIDAAQVTTAIADIPVSAAEIIVTTAPTITVESTKTNVEVTQTPKRKRVMIQDPKETTTTIKIASSQQPQVQDKGKRKAKLIEEPEMPKKRKHQIIADKELAKKLHAKMQAKIDEEDRLAKDKAQTKQEANDALINTWDDIQAKINKEESRSLRRRKGQELTSSKDCIKLVYFQGIEDVGEEGVVEVVTTAKMIIDAAQVTTAIADIPVSAAEIIVTTAPTITVESTKTNVEVTQTPKRKRVIIQDPKETTTTIKIASSQQPQVQDKGKRKAKLIEEPEMPKKRKHQIIADKELAKKLHAKMQAKIDEEDRLAKDKAQTKQEANDALINTWDDIQAKINKAEAEITQECSLKRTGEELDQERPKKQKMEVDKESKELKQCLEIISDDEDEITTAVGHHGKDLVVSTASIILVFFCEYRNGDIPFRNWLFTEKIGYDVKIIDLFALFDDEEKFSILSDADAIRLCLLLSLEGEHIWRQLYDSIRNVSSKHKLEHLAGLKRNPNHVLSYSLTGFLFCLLLVYRIVGGPKWSKIIPRALSWRRKAEFNQYEYFGELFISIEQLANQKNVLNSLMIEKYKSVKPWIEDISSPFKRIDKIFLSHELQNGFCALNDNRKGWLLDETDMDWAMVSSYFLPLLLQGFMPLFYANNDIYPVPWSNVERMRDCLEEKIPVVLKGTGVFEKKNIDPAKYKISFKVANGVPKQGRVFADCGVFLCILANGIPLALDDPLQSALAYREKLIHFYFKHKMLCP</sequence>
<dbReference type="EMBL" id="BKCJ010006242">
    <property type="protein sequence ID" value="GEU71098.1"/>
    <property type="molecule type" value="Genomic_DNA"/>
</dbReference>
<gene>
    <name evidence="2" type="ORF">Tci_043076</name>
</gene>
<evidence type="ECO:0008006" key="3">
    <source>
        <dbReference type="Google" id="ProtNLM"/>
    </source>
</evidence>
<accession>A0A6L2MB79</accession>
<organism evidence="2">
    <name type="scientific">Tanacetum cinerariifolium</name>
    <name type="common">Dalmatian daisy</name>
    <name type="synonym">Chrysanthemum cinerariifolium</name>
    <dbReference type="NCBI Taxonomy" id="118510"/>
    <lineage>
        <taxon>Eukaryota</taxon>
        <taxon>Viridiplantae</taxon>
        <taxon>Streptophyta</taxon>
        <taxon>Embryophyta</taxon>
        <taxon>Tracheophyta</taxon>
        <taxon>Spermatophyta</taxon>
        <taxon>Magnoliopsida</taxon>
        <taxon>eudicotyledons</taxon>
        <taxon>Gunneridae</taxon>
        <taxon>Pentapetalae</taxon>
        <taxon>asterids</taxon>
        <taxon>campanulids</taxon>
        <taxon>Asterales</taxon>
        <taxon>Asteraceae</taxon>
        <taxon>Asteroideae</taxon>
        <taxon>Anthemideae</taxon>
        <taxon>Anthemidinae</taxon>
        <taxon>Tanacetum</taxon>
    </lineage>
</organism>
<evidence type="ECO:0000313" key="2">
    <source>
        <dbReference type="EMBL" id="GEU71098.1"/>
    </source>
</evidence>
<proteinExistence type="predicted"/>
<comment type="caution">
    <text evidence="2">The sequence shown here is derived from an EMBL/GenBank/DDBJ whole genome shotgun (WGS) entry which is preliminary data.</text>
</comment>
<protein>
    <recommendedName>
        <fullName evidence="3">Ulp1 protease family, C-terminal catalytic domain-containing protein</fullName>
    </recommendedName>
</protein>
<feature type="compositionally biased region" description="Polar residues" evidence="1">
    <location>
        <begin position="34"/>
        <end position="56"/>
    </location>
</feature>
<evidence type="ECO:0000256" key="1">
    <source>
        <dbReference type="SAM" id="MobiDB-lite"/>
    </source>
</evidence>
<name>A0A6L2MB79_TANCI</name>
<feature type="region of interest" description="Disordered" evidence="1">
    <location>
        <begin position="24"/>
        <end position="62"/>
    </location>
</feature>
<dbReference type="AlphaFoldDB" id="A0A6L2MB79"/>